<dbReference type="Gene3D" id="3.40.50.150">
    <property type="entry name" value="Vaccinia Virus protein VP39"/>
    <property type="match status" value="1"/>
</dbReference>
<keyword evidence="7" id="KW-1185">Reference proteome</keyword>
<name>A0A835MRG5_9ROSI</name>
<dbReference type="PANTHER" id="PTHR46754">
    <property type="entry name" value="MKI67 FHA DOMAIN-INTERACTING NUCLEOLAR PHOSPHOPROTEIN"/>
    <property type="match status" value="1"/>
</dbReference>
<evidence type="ECO:0000256" key="1">
    <source>
        <dbReference type="ARBA" id="ARBA00004604"/>
    </source>
</evidence>
<dbReference type="OrthoDB" id="411785at2759"/>
<accession>A0A835MRG5</accession>
<organism evidence="6 7">
    <name type="scientific">Salix dunnii</name>
    <dbReference type="NCBI Taxonomy" id="1413687"/>
    <lineage>
        <taxon>Eukaryota</taxon>
        <taxon>Viridiplantae</taxon>
        <taxon>Streptophyta</taxon>
        <taxon>Embryophyta</taxon>
        <taxon>Tracheophyta</taxon>
        <taxon>Spermatophyta</taxon>
        <taxon>Magnoliopsida</taxon>
        <taxon>eudicotyledons</taxon>
        <taxon>Gunneridae</taxon>
        <taxon>Pentapetalae</taxon>
        <taxon>rosids</taxon>
        <taxon>fabids</taxon>
        <taxon>Malpighiales</taxon>
        <taxon>Salicaceae</taxon>
        <taxon>Saliceae</taxon>
        <taxon>Salix</taxon>
    </lineage>
</organism>
<dbReference type="Proteomes" id="UP000657918">
    <property type="component" value="Unassembled WGS sequence"/>
</dbReference>
<keyword evidence="3" id="KW-0539">Nucleus</keyword>
<dbReference type="InterPro" id="IPR029063">
    <property type="entry name" value="SAM-dependent_MTases_sf"/>
</dbReference>
<feature type="domain" description="RRM" evidence="5">
    <location>
        <begin position="468"/>
        <end position="551"/>
    </location>
</feature>
<dbReference type="GO" id="GO:0003723">
    <property type="term" value="F:RNA binding"/>
    <property type="evidence" value="ECO:0007669"/>
    <property type="project" value="UniProtKB-UniRule"/>
</dbReference>
<dbReference type="EMBL" id="JADGMS010000010">
    <property type="protein sequence ID" value="KAF9674960.1"/>
    <property type="molecule type" value="Genomic_DNA"/>
</dbReference>
<dbReference type="Pfam" id="PF00076">
    <property type="entry name" value="RRM_1"/>
    <property type="match status" value="1"/>
</dbReference>
<evidence type="ECO:0000313" key="7">
    <source>
        <dbReference type="Proteomes" id="UP000657918"/>
    </source>
</evidence>
<comment type="subcellular location">
    <subcellularLocation>
        <location evidence="1">Nucleus</location>
        <location evidence="1">Nucleolus</location>
    </subcellularLocation>
</comment>
<gene>
    <name evidence="6" type="ORF">SADUNF_Sadunf10G0182000</name>
</gene>
<dbReference type="AlphaFoldDB" id="A0A835MRG5"/>
<dbReference type="SUPFAM" id="SSF54928">
    <property type="entry name" value="RNA-binding domain, RBD"/>
    <property type="match status" value="1"/>
</dbReference>
<dbReference type="GO" id="GO:0005730">
    <property type="term" value="C:nucleolus"/>
    <property type="evidence" value="ECO:0007669"/>
    <property type="project" value="UniProtKB-SubCell"/>
</dbReference>
<dbReference type="InterPro" id="IPR000504">
    <property type="entry name" value="RRM_dom"/>
</dbReference>
<reference evidence="6 7" key="1">
    <citation type="submission" date="2020-10" db="EMBL/GenBank/DDBJ databases">
        <title>Plant Genome Project.</title>
        <authorList>
            <person name="Zhang R.-G."/>
        </authorList>
    </citation>
    <scope>NUCLEOTIDE SEQUENCE [LARGE SCALE GENOMIC DNA]</scope>
    <source>
        <strain evidence="6">FAFU-HL-1</strain>
        <tissue evidence="6">Leaf</tissue>
    </source>
</reference>
<sequence length="662" mass="75342">MALDVKSFETIIPSRFLSFTIPNPALPTHLLRVAVLDNPVQLNESPQVAALFVPQNREPDWIFSTESGHLQLLSSSPGISRLILIGSNPISGSDSSPLTYHKRDSAQYVKSLENSLKPLFFALSPKVSVQDGIFDVPILDYEDNLICSVVLERCVGVFVCEMLVEDIEIESDSELREFRRRLRFKRMPNLVQTEIRIVPQKVFELDRVKIGGEVKFRPDTKVLVHSYLIPMVASLSLIGSCIEDRLRKGLKPKALCLGVGGGALLSFLRTQLGFEVFGVEMDEEVLRVARQYFGLEDCEIHVSVGDAIEYVEKLAGRDRVLVSGEDNGDFYLNHANGFDAKFDVIMVDLDSCDARNGVIAPPLEFVKKHILSAARSVLSDFGIFVMNVIPPTRLFYDTLIHEFQEIFHELYEIDVGNGENFVLIAKVSPVTSPLGKSQDFSEEPHLVPLEGGPARKLPELKELKNKSGVLYIGRIPHGFYEEEMKAYFSQFGTIKRLRIARNKKVGLFVTGKSKHFGFMEFDDSEVAEVVAECMHNYLLFEHLLQVHVIPQEHVHPKLWKGFNYRYNPLNRLQTERKQHNKERTLDEHRRLVARIMKQDQKRRKNIEAAGLDYECPEFRKSAFAPCTSSVDAYSLYPARVFCQEEKEAREDCSARVYCHLEW</sequence>
<dbReference type="CDD" id="cd12307">
    <property type="entry name" value="RRM_NIFK_like"/>
    <property type="match status" value="1"/>
</dbReference>
<dbReference type="SMART" id="SM00360">
    <property type="entry name" value="RRM"/>
    <property type="match status" value="1"/>
</dbReference>
<dbReference type="InterPro" id="IPR012677">
    <property type="entry name" value="Nucleotide-bd_a/b_plait_sf"/>
</dbReference>
<keyword evidence="2 4" id="KW-0694">RNA-binding</keyword>
<comment type="caution">
    <text evidence="6">The sequence shown here is derived from an EMBL/GenBank/DDBJ whole genome shotgun (WGS) entry which is preliminary data.</text>
</comment>
<dbReference type="CDD" id="cd02440">
    <property type="entry name" value="AdoMet_MTases"/>
    <property type="match status" value="1"/>
</dbReference>
<evidence type="ECO:0000256" key="2">
    <source>
        <dbReference type="ARBA" id="ARBA00022884"/>
    </source>
</evidence>
<evidence type="ECO:0000259" key="5">
    <source>
        <dbReference type="PROSITE" id="PS50102"/>
    </source>
</evidence>
<evidence type="ECO:0000256" key="3">
    <source>
        <dbReference type="ARBA" id="ARBA00023242"/>
    </source>
</evidence>
<evidence type="ECO:0000256" key="4">
    <source>
        <dbReference type="PROSITE-ProRule" id="PRU00176"/>
    </source>
</evidence>
<proteinExistence type="predicted"/>
<protein>
    <recommendedName>
        <fullName evidence="5">RRM domain-containing protein</fullName>
    </recommendedName>
</protein>
<dbReference type="PROSITE" id="PS50102">
    <property type="entry name" value="RRM"/>
    <property type="match status" value="1"/>
</dbReference>
<dbReference type="Gene3D" id="3.30.70.330">
    <property type="match status" value="1"/>
</dbReference>
<evidence type="ECO:0000313" key="6">
    <source>
        <dbReference type="EMBL" id="KAF9674960.1"/>
    </source>
</evidence>
<dbReference type="InterPro" id="IPR035979">
    <property type="entry name" value="RBD_domain_sf"/>
</dbReference>
<dbReference type="SUPFAM" id="SSF53335">
    <property type="entry name" value="S-adenosyl-L-methionine-dependent methyltransferases"/>
    <property type="match status" value="1"/>
</dbReference>